<accession>A0A3S3PWA3</accession>
<comment type="similarity">
    <text evidence="1 4">Belongs to the glycosyl hydrolase 28 family.</text>
</comment>
<proteinExistence type="inferred from homology"/>
<dbReference type="PANTHER" id="PTHR31339">
    <property type="entry name" value="PECTIN LYASE-RELATED"/>
    <property type="match status" value="1"/>
</dbReference>
<dbReference type="EMBL" id="QPKB01000001">
    <property type="protein sequence ID" value="RWR74712.1"/>
    <property type="molecule type" value="Genomic_DNA"/>
</dbReference>
<evidence type="ECO:0000256" key="1">
    <source>
        <dbReference type="ARBA" id="ARBA00008834"/>
    </source>
</evidence>
<evidence type="ECO:0000313" key="6">
    <source>
        <dbReference type="EMBL" id="RWR74712.1"/>
    </source>
</evidence>
<keyword evidence="5" id="KW-0812">Transmembrane</keyword>
<evidence type="ECO:0000256" key="4">
    <source>
        <dbReference type="RuleBase" id="RU361169"/>
    </source>
</evidence>
<dbReference type="GO" id="GO:0004650">
    <property type="term" value="F:polygalacturonase activity"/>
    <property type="evidence" value="ECO:0007669"/>
    <property type="project" value="InterPro"/>
</dbReference>
<evidence type="ECO:0000256" key="2">
    <source>
        <dbReference type="ARBA" id="ARBA00022801"/>
    </source>
</evidence>
<organism evidence="6 7">
    <name type="scientific">Cinnamomum micranthum f. kanehirae</name>
    <dbReference type="NCBI Taxonomy" id="337451"/>
    <lineage>
        <taxon>Eukaryota</taxon>
        <taxon>Viridiplantae</taxon>
        <taxon>Streptophyta</taxon>
        <taxon>Embryophyta</taxon>
        <taxon>Tracheophyta</taxon>
        <taxon>Spermatophyta</taxon>
        <taxon>Magnoliopsida</taxon>
        <taxon>Magnoliidae</taxon>
        <taxon>Laurales</taxon>
        <taxon>Lauraceae</taxon>
        <taxon>Cinnamomum</taxon>
    </lineage>
</organism>
<dbReference type="STRING" id="337451.A0A3S3PWA3"/>
<dbReference type="Gene3D" id="2.160.20.10">
    <property type="entry name" value="Single-stranded right-handed beta-helix, Pectin lyase-like"/>
    <property type="match status" value="2"/>
</dbReference>
<dbReference type="InterPro" id="IPR012334">
    <property type="entry name" value="Pectin_lyas_fold"/>
</dbReference>
<dbReference type="GO" id="GO:0005975">
    <property type="term" value="P:carbohydrate metabolic process"/>
    <property type="evidence" value="ECO:0007669"/>
    <property type="project" value="InterPro"/>
</dbReference>
<dbReference type="InterPro" id="IPR051801">
    <property type="entry name" value="GH28_Enzymes"/>
</dbReference>
<comment type="caution">
    <text evidence="6">The sequence shown here is derived from an EMBL/GenBank/DDBJ whole genome shotgun (WGS) entry which is preliminary data.</text>
</comment>
<feature type="transmembrane region" description="Helical" evidence="5">
    <location>
        <begin position="30"/>
        <end position="46"/>
    </location>
</feature>
<reference evidence="6 7" key="1">
    <citation type="journal article" date="2019" name="Nat. Plants">
        <title>Stout camphor tree genome fills gaps in understanding of flowering plant genome evolution.</title>
        <authorList>
            <person name="Chaw S.M."/>
            <person name="Liu Y.C."/>
            <person name="Wu Y.W."/>
            <person name="Wang H.Y."/>
            <person name="Lin C.I."/>
            <person name="Wu C.S."/>
            <person name="Ke H.M."/>
            <person name="Chang L.Y."/>
            <person name="Hsu C.Y."/>
            <person name="Yang H.T."/>
            <person name="Sudianto E."/>
            <person name="Hsu M.H."/>
            <person name="Wu K.P."/>
            <person name="Wang L.N."/>
            <person name="Leebens-Mack J.H."/>
            <person name="Tsai I.J."/>
        </authorList>
    </citation>
    <scope>NUCLEOTIDE SEQUENCE [LARGE SCALE GENOMIC DNA]</scope>
    <source>
        <strain evidence="7">cv. Chaw 1501</strain>
        <tissue evidence="6">Young leaves</tissue>
    </source>
</reference>
<sequence>MSPTQAFSRFNHHRANTRGWVPTLFSSHKLLFAVVWILGFAAIFVWQESVIFRGSRSIFRPPRPCPRLRPVAFNLTDFGGVGDGVTPNTEAFERAISAISLLGKRGGGQLNVQAGVWLTAPFNLTSHMTLFLAEDAVILGIEDEKLWPLMPPLPSYGYGREHPGPRYGSLIHGENLKDVVITGYNGTIDGQGQAWWTKFRKELLKHTRGPLVQIMWSSDIHISNITLRNSPFWTLHPYDCTNVTILNVTILAPLYGAPNTDGIDPDSCVNMVVENCYIRVGDDGIAIKSGWDQYGITYGRPSTNILIRNLVIQSMISAGVSIGSEMSGGVSNITVENVLVRDSRRGVRIKTSPGRGGYIRDIFYHNLTLDNVRVGIVINTNYSEHPDQGYDPAALPIVENITFNSVHGQGVRFPARIYGSKYIPVKKISFRDMIVGITYKKKRIFQCAFVQGKVIGSIFPAPCENLDRYDEQGRLLKLAVSPNISLTPSKHPDLMADTLAFGRFNHHRVNIKRLMPFPTVLSRRKLTFTVVWILGFAAIFVWQKALFDGGWRIFRTPRPCPLLRPMAFNLTDFGGVGDGVTLNTEAFERAIAAIALLGERGGGQLNLQAGVWLTAPFNLTSHMTLFLAEDAVILGIEDEKLWPLMPPLPSYGYGREHPGPRYGSLIHGENLKDVVITGYNGTIDGQGQAWWMKFRKKLLKHTRGPLVQIMWSSDIHISNITLRNSPFWTLHPYDCTNVTISNVTILAPLYGAPNTDGIDPDSCVNMVVENCYIRVGDDGIAIKSGWDQYGIAYGRPSSNILIRNLVIQSMVSEMSGGVSNITVENLHVHDSRRGVRIKTSPGRGGYVRNIFYHNLTLDNVRVGIVVNTNYSEHPDQGYDPTALPSLENITFISVHGQGVRVPVRIYGSRYIPVKNITFRDMSVGITYKKKHIFQCSFVQGKVIGSIFPAPCENLDRYDEHGRLVKVAASPNEGNDIYIHSS</sequence>
<dbReference type="PANTHER" id="PTHR31339:SF46">
    <property type="entry name" value="POLYGALACTURONASE-RELATED"/>
    <property type="match status" value="1"/>
</dbReference>
<dbReference type="SMART" id="SM00710">
    <property type="entry name" value="PbH1"/>
    <property type="match status" value="12"/>
</dbReference>
<keyword evidence="5" id="KW-1133">Transmembrane helix</keyword>
<dbReference type="AlphaFoldDB" id="A0A3S3PWA3"/>
<evidence type="ECO:0000256" key="5">
    <source>
        <dbReference type="SAM" id="Phobius"/>
    </source>
</evidence>
<keyword evidence="2 4" id="KW-0378">Hydrolase</keyword>
<dbReference type="InterPro" id="IPR006626">
    <property type="entry name" value="PbH1"/>
</dbReference>
<keyword evidence="7" id="KW-1185">Reference proteome</keyword>
<keyword evidence="5" id="KW-0472">Membrane</keyword>
<keyword evidence="3 4" id="KW-0326">Glycosidase</keyword>
<dbReference type="InterPro" id="IPR011050">
    <property type="entry name" value="Pectin_lyase_fold/virulence"/>
</dbReference>
<gene>
    <name evidence="6" type="ORF">CKAN_00305500</name>
</gene>
<evidence type="ECO:0000256" key="3">
    <source>
        <dbReference type="ARBA" id="ARBA00023295"/>
    </source>
</evidence>
<dbReference type="OrthoDB" id="187139at2759"/>
<name>A0A3S3PWA3_9MAGN</name>
<dbReference type="Pfam" id="PF00295">
    <property type="entry name" value="Glyco_hydro_28"/>
    <property type="match status" value="2"/>
</dbReference>
<dbReference type="SUPFAM" id="SSF51126">
    <property type="entry name" value="Pectin lyase-like"/>
    <property type="match status" value="2"/>
</dbReference>
<dbReference type="Proteomes" id="UP000283530">
    <property type="component" value="Unassembled WGS sequence"/>
</dbReference>
<dbReference type="InterPro" id="IPR000743">
    <property type="entry name" value="Glyco_hydro_28"/>
</dbReference>
<protein>
    <submittedName>
        <fullName evidence="6">Putative polygalacturonase</fullName>
    </submittedName>
</protein>
<evidence type="ECO:0000313" key="7">
    <source>
        <dbReference type="Proteomes" id="UP000283530"/>
    </source>
</evidence>